<evidence type="ECO:0000313" key="7">
    <source>
        <dbReference type="EMBL" id="CAD8341284.1"/>
    </source>
</evidence>
<dbReference type="PROSITE" id="PS50294">
    <property type="entry name" value="WD_REPEATS_REGION"/>
    <property type="match status" value="2"/>
</dbReference>
<dbReference type="InterPro" id="IPR037867">
    <property type="entry name" value="Swd2/WDR82"/>
</dbReference>
<gene>
    <name evidence="7" type="ORF">CAUS1442_LOCUS13419</name>
</gene>
<evidence type="ECO:0000256" key="5">
    <source>
        <dbReference type="ARBA" id="ARBA00023242"/>
    </source>
</evidence>
<evidence type="ECO:0008006" key="8">
    <source>
        <dbReference type="Google" id="ProtNLM"/>
    </source>
</evidence>
<proteinExistence type="inferred from homology"/>
<dbReference type="PROSITE" id="PS50082">
    <property type="entry name" value="WD_REPEATS_2"/>
    <property type="match status" value="3"/>
</dbReference>
<dbReference type="AlphaFoldDB" id="A0A7R9ZRD4"/>
<dbReference type="Gene3D" id="2.130.10.10">
    <property type="entry name" value="YVTN repeat-like/Quinoprotein amine dehydrogenase"/>
    <property type="match status" value="2"/>
</dbReference>
<evidence type="ECO:0000256" key="1">
    <source>
        <dbReference type="ARBA" id="ARBA00004123"/>
    </source>
</evidence>
<feature type="repeat" description="WD" evidence="6">
    <location>
        <begin position="307"/>
        <end position="338"/>
    </location>
</feature>
<dbReference type="SUPFAM" id="SSF50978">
    <property type="entry name" value="WD40 repeat-like"/>
    <property type="match status" value="1"/>
</dbReference>
<reference evidence="7" key="1">
    <citation type="submission" date="2021-01" db="EMBL/GenBank/DDBJ databases">
        <authorList>
            <person name="Corre E."/>
            <person name="Pelletier E."/>
            <person name="Niang G."/>
            <person name="Scheremetjew M."/>
            <person name="Finn R."/>
            <person name="Kale V."/>
            <person name="Holt S."/>
            <person name="Cochrane G."/>
            <person name="Meng A."/>
            <person name="Brown T."/>
            <person name="Cohen L."/>
        </authorList>
    </citation>
    <scope>NUCLEOTIDE SEQUENCE</scope>
    <source>
        <strain evidence="7">CCMP3328</strain>
    </source>
</reference>
<dbReference type="InterPro" id="IPR015943">
    <property type="entry name" value="WD40/YVTN_repeat-like_dom_sf"/>
</dbReference>
<keyword evidence="3 6" id="KW-0853">WD repeat</keyword>
<dbReference type="EMBL" id="HBEF01021676">
    <property type="protein sequence ID" value="CAD8341284.1"/>
    <property type="molecule type" value="Transcribed_RNA"/>
</dbReference>
<dbReference type="GO" id="GO:0016070">
    <property type="term" value="P:RNA metabolic process"/>
    <property type="evidence" value="ECO:0007669"/>
    <property type="project" value="UniProtKB-ARBA"/>
</dbReference>
<organism evidence="7">
    <name type="scientific">Craspedostauros australis</name>
    <dbReference type="NCBI Taxonomy" id="1486917"/>
    <lineage>
        <taxon>Eukaryota</taxon>
        <taxon>Sar</taxon>
        <taxon>Stramenopiles</taxon>
        <taxon>Ochrophyta</taxon>
        <taxon>Bacillariophyta</taxon>
        <taxon>Bacillariophyceae</taxon>
        <taxon>Bacillariophycidae</taxon>
        <taxon>Naviculales</taxon>
        <taxon>Naviculaceae</taxon>
        <taxon>Craspedostauros</taxon>
    </lineage>
</organism>
<comment type="similarity">
    <text evidence="2">Belongs to the WD repeat SWD2 family.</text>
</comment>
<keyword evidence="5" id="KW-0539">Nucleus</keyword>
<keyword evidence="4" id="KW-0677">Repeat</keyword>
<dbReference type="PANTHER" id="PTHR19861:SF0">
    <property type="entry name" value="WD REPEAT-CONTAINING PROTEIN 82"/>
    <property type="match status" value="1"/>
</dbReference>
<evidence type="ECO:0000256" key="6">
    <source>
        <dbReference type="PROSITE-ProRule" id="PRU00221"/>
    </source>
</evidence>
<dbReference type="InterPro" id="IPR036322">
    <property type="entry name" value="WD40_repeat_dom_sf"/>
</dbReference>
<feature type="repeat" description="WD" evidence="6">
    <location>
        <begin position="109"/>
        <end position="150"/>
    </location>
</feature>
<dbReference type="InterPro" id="IPR001680">
    <property type="entry name" value="WD40_rpt"/>
</dbReference>
<evidence type="ECO:0000256" key="3">
    <source>
        <dbReference type="ARBA" id="ARBA00022574"/>
    </source>
</evidence>
<dbReference type="Pfam" id="PF00400">
    <property type="entry name" value="WD40"/>
    <property type="match status" value="2"/>
</dbReference>
<name>A0A7R9ZRD4_9STRA</name>
<feature type="repeat" description="WD" evidence="6">
    <location>
        <begin position="277"/>
        <end position="306"/>
    </location>
</feature>
<dbReference type="PANTHER" id="PTHR19861">
    <property type="entry name" value="WD40 REPEAT PROTEIN SWD2"/>
    <property type="match status" value="1"/>
</dbReference>
<dbReference type="SMART" id="SM00320">
    <property type="entry name" value="WD40"/>
    <property type="match status" value="4"/>
</dbReference>
<evidence type="ECO:0000256" key="2">
    <source>
        <dbReference type="ARBA" id="ARBA00005616"/>
    </source>
</evidence>
<dbReference type="GO" id="GO:0003682">
    <property type="term" value="F:chromatin binding"/>
    <property type="evidence" value="ECO:0007669"/>
    <property type="project" value="TreeGrafter"/>
</dbReference>
<dbReference type="GO" id="GO:0048188">
    <property type="term" value="C:Set1C/COMPASS complex"/>
    <property type="evidence" value="ECO:0007669"/>
    <property type="project" value="TreeGrafter"/>
</dbReference>
<sequence>MRMDFANGPRIAAVIPHQKPATGLCYHNDGVHLFASCEDDSRLYMINAQTGKCDSPAIRCERDGIRLVSSTHHDQCVLLAGKGSTDLPISQRHSLNYMSVYDNKVLRKFRGHSDLVTKISLSPADDTFLTSSKDRTVRLWNVQQAGCLGKMDLPKQTEGTPCSVFDSTGLVFAIMAGMAGGEGYHLHLYDARNYSGGAFSELKVTKADIEKAMATQRVSIPSGSSIMNWRTMQFNASGSRILVESDPGIAIVLDGYESTVQRIFHTPKPTQQSSTVFTPDDKSVIMGADDGKLYCWDVENGALLKTLEGHRGPIGALACNPKYAQIASSCSDTCLWLW</sequence>
<comment type="subcellular location">
    <subcellularLocation>
        <location evidence="1">Nucleus</location>
    </subcellularLocation>
</comment>
<protein>
    <recommendedName>
        <fullName evidence="8">Anaphase-promoting complex subunit 4 WD40 domain-containing protein</fullName>
    </recommendedName>
</protein>
<accession>A0A7R9ZRD4</accession>
<evidence type="ECO:0000256" key="4">
    <source>
        <dbReference type="ARBA" id="ARBA00022737"/>
    </source>
</evidence>